<dbReference type="InterPro" id="IPR013324">
    <property type="entry name" value="RNA_pol_sigma_r3/r4-like"/>
</dbReference>
<dbReference type="AlphaFoldDB" id="A0A2P8HIL3"/>
<dbReference type="InterPro" id="IPR039425">
    <property type="entry name" value="RNA_pol_sigma-70-like"/>
</dbReference>
<evidence type="ECO:0000313" key="7">
    <source>
        <dbReference type="EMBL" id="PSL46045.1"/>
    </source>
</evidence>
<dbReference type="SUPFAM" id="SSF88946">
    <property type="entry name" value="Sigma2 domain of RNA polymerase sigma factors"/>
    <property type="match status" value="1"/>
</dbReference>
<evidence type="ECO:0000256" key="1">
    <source>
        <dbReference type="ARBA" id="ARBA00010641"/>
    </source>
</evidence>
<dbReference type="GO" id="GO:0003677">
    <property type="term" value="F:DNA binding"/>
    <property type="evidence" value="ECO:0007669"/>
    <property type="project" value="InterPro"/>
</dbReference>
<dbReference type="InterPro" id="IPR013325">
    <property type="entry name" value="RNA_pol_sigma_r2"/>
</dbReference>
<evidence type="ECO:0000259" key="5">
    <source>
        <dbReference type="Pfam" id="PF04542"/>
    </source>
</evidence>
<reference evidence="7 8" key="1">
    <citation type="submission" date="2018-03" db="EMBL/GenBank/DDBJ databases">
        <title>Genomic Encyclopedia of Archaeal and Bacterial Type Strains, Phase II (KMG-II): from individual species to whole genera.</title>
        <authorList>
            <person name="Goeker M."/>
        </authorList>
    </citation>
    <scope>NUCLEOTIDE SEQUENCE [LARGE SCALE GENOMIC DNA]</scope>
    <source>
        <strain evidence="7 8">DSM 24859</strain>
    </source>
</reference>
<feature type="domain" description="RNA polymerase sigma factor 70 region 4 type 2" evidence="6">
    <location>
        <begin position="110"/>
        <end position="160"/>
    </location>
</feature>
<dbReference type="InterPro" id="IPR014284">
    <property type="entry name" value="RNA_pol_sigma-70_dom"/>
</dbReference>
<dbReference type="Proteomes" id="UP000240971">
    <property type="component" value="Unassembled WGS sequence"/>
</dbReference>
<dbReference type="GO" id="GO:0006352">
    <property type="term" value="P:DNA-templated transcription initiation"/>
    <property type="evidence" value="ECO:0007669"/>
    <property type="project" value="InterPro"/>
</dbReference>
<dbReference type="PANTHER" id="PTHR43133">
    <property type="entry name" value="RNA POLYMERASE ECF-TYPE SIGMA FACTO"/>
    <property type="match status" value="1"/>
</dbReference>
<organism evidence="7 8">
    <name type="scientific">Chitinophaga niastensis</name>
    <dbReference type="NCBI Taxonomy" id="536980"/>
    <lineage>
        <taxon>Bacteria</taxon>
        <taxon>Pseudomonadati</taxon>
        <taxon>Bacteroidota</taxon>
        <taxon>Chitinophagia</taxon>
        <taxon>Chitinophagales</taxon>
        <taxon>Chitinophagaceae</taxon>
        <taxon>Chitinophaga</taxon>
    </lineage>
</organism>
<evidence type="ECO:0000256" key="3">
    <source>
        <dbReference type="ARBA" id="ARBA00023082"/>
    </source>
</evidence>
<name>A0A2P8HIL3_CHINA</name>
<gene>
    <name evidence="7" type="ORF">CLV51_10321</name>
</gene>
<dbReference type="InterPro" id="IPR013249">
    <property type="entry name" value="RNA_pol_sigma70_r4_t2"/>
</dbReference>
<evidence type="ECO:0000256" key="4">
    <source>
        <dbReference type="ARBA" id="ARBA00023163"/>
    </source>
</evidence>
<dbReference type="Pfam" id="PF04542">
    <property type="entry name" value="Sigma70_r2"/>
    <property type="match status" value="1"/>
</dbReference>
<keyword evidence="2" id="KW-0805">Transcription regulation</keyword>
<evidence type="ECO:0000313" key="8">
    <source>
        <dbReference type="Proteomes" id="UP000240971"/>
    </source>
</evidence>
<dbReference type="PANTHER" id="PTHR43133:SF45">
    <property type="entry name" value="RNA POLYMERASE ECF-TYPE SIGMA FACTOR"/>
    <property type="match status" value="1"/>
</dbReference>
<proteinExistence type="inferred from homology"/>
<comment type="caution">
    <text evidence="7">The sequence shown here is derived from an EMBL/GenBank/DDBJ whole genome shotgun (WGS) entry which is preliminary data.</text>
</comment>
<evidence type="ECO:0000256" key="2">
    <source>
        <dbReference type="ARBA" id="ARBA00023015"/>
    </source>
</evidence>
<keyword evidence="3" id="KW-0731">Sigma factor</keyword>
<dbReference type="OrthoDB" id="9780326at2"/>
<dbReference type="Gene3D" id="1.10.10.10">
    <property type="entry name" value="Winged helix-like DNA-binding domain superfamily/Winged helix DNA-binding domain"/>
    <property type="match status" value="1"/>
</dbReference>
<dbReference type="SUPFAM" id="SSF88659">
    <property type="entry name" value="Sigma3 and sigma4 domains of RNA polymerase sigma factors"/>
    <property type="match status" value="1"/>
</dbReference>
<dbReference type="Gene3D" id="1.10.1740.10">
    <property type="match status" value="1"/>
</dbReference>
<comment type="similarity">
    <text evidence="1">Belongs to the sigma-70 factor family. ECF subfamily.</text>
</comment>
<accession>A0A2P8HIL3</accession>
<dbReference type="GO" id="GO:0016987">
    <property type="term" value="F:sigma factor activity"/>
    <property type="evidence" value="ECO:0007669"/>
    <property type="project" value="UniProtKB-KW"/>
</dbReference>
<dbReference type="InterPro" id="IPR036388">
    <property type="entry name" value="WH-like_DNA-bd_sf"/>
</dbReference>
<dbReference type="NCBIfam" id="TIGR02937">
    <property type="entry name" value="sigma70-ECF"/>
    <property type="match status" value="1"/>
</dbReference>
<dbReference type="RefSeq" id="WP_106528861.1">
    <property type="nucleotide sequence ID" value="NZ_PYAW01000003.1"/>
</dbReference>
<keyword evidence="4" id="KW-0804">Transcription</keyword>
<keyword evidence="8" id="KW-1185">Reference proteome</keyword>
<dbReference type="EMBL" id="PYAW01000003">
    <property type="protein sequence ID" value="PSL46045.1"/>
    <property type="molecule type" value="Genomic_DNA"/>
</dbReference>
<protein>
    <submittedName>
        <fullName evidence="7">RNA polymerase sigma-70 factor (ECF subfamily)</fullName>
    </submittedName>
</protein>
<sequence length="168" mass="19877">MNTIPDKAAFLQLIQENRRIIFKICTSYCYNQYAREDLAQEIIYQLWKSSSSYNADYKFTTWMYRIALNVAISFYRKGKSSNRTVPVTEHLIAIEEVEEPVEEIEEQISLLQQYINQFNELDRALMILYLEEKSYREIGEILGITETNVATKLSRLKARLKQNFSNHK</sequence>
<evidence type="ECO:0000259" key="6">
    <source>
        <dbReference type="Pfam" id="PF08281"/>
    </source>
</evidence>
<dbReference type="Pfam" id="PF08281">
    <property type="entry name" value="Sigma70_r4_2"/>
    <property type="match status" value="1"/>
</dbReference>
<feature type="domain" description="RNA polymerase sigma-70 region 2" evidence="5">
    <location>
        <begin position="13"/>
        <end position="79"/>
    </location>
</feature>
<dbReference type="InterPro" id="IPR007627">
    <property type="entry name" value="RNA_pol_sigma70_r2"/>
</dbReference>